<comment type="caution">
    <text evidence="9">The sequence shown here is derived from an EMBL/GenBank/DDBJ whole genome shotgun (WGS) entry which is preliminary data.</text>
</comment>
<feature type="binding site" evidence="8">
    <location>
        <position position="53"/>
    </location>
    <ligand>
        <name>Zn(2+)</name>
        <dbReference type="ChEBI" id="CHEBI:29105"/>
    </ligand>
</feature>
<keyword evidence="4 8" id="KW-0862">Zinc</keyword>
<dbReference type="EMBL" id="BAHC01000213">
    <property type="protein sequence ID" value="GAB93290.1"/>
    <property type="molecule type" value="Genomic_DNA"/>
</dbReference>
<proteinExistence type="inferred from homology"/>
<dbReference type="PANTHER" id="PTHR11002:SF79">
    <property type="entry name" value="CARBONIC ANHYDRASE 2"/>
    <property type="match status" value="1"/>
</dbReference>
<comment type="similarity">
    <text evidence="1">Belongs to the beta-class carbonic anhydrase family.</text>
</comment>
<dbReference type="AlphaFoldDB" id="K6W2C9"/>
<comment type="catalytic activity">
    <reaction evidence="7">
        <text>hydrogencarbonate + H(+) = CO2 + H2O</text>
        <dbReference type="Rhea" id="RHEA:10748"/>
        <dbReference type="ChEBI" id="CHEBI:15377"/>
        <dbReference type="ChEBI" id="CHEBI:15378"/>
        <dbReference type="ChEBI" id="CHEBI:16526"/>
        <dbReference type="ChEBI" id="CHEBI:17544"/>
        <dbReference type="EC" id="4.2.1.1"/>
    </reaction>
</comment>
<dbReference type="GO" id="GO:0015976">
    <property type="term" value="P:carbon utilization"/>
    <property type="evidence" value="ECO:0007669"/>
    <property type="project" value="InterPro"/>
</dbReference>
<keyword evidence="10" id="KW-1185">Reference proteome</keyword>
<dbReference type="STRING" id="1108045.GORHZ_213_00660"/>
<dbReference type="GO" id="GO:0004089">
    <property type="term" value="F:carbonate dehydratase activity"/>
    <property type="evidence" value="ECO:0007669"/>
    <property type="project" value="UniProtKB-EC"/>
</dbReference>
<comment type="cofactor">
    <cofactor evidence="8">
        <name>Zn(2+)</name>
        <dbReference type="ChEBI" id="CHEBI:29105"/>
    </cofactor>
    <text evidence="8">Binds 1 zinc ion per subunit.</text>
</comment>
<feature type="binding site" evidence="8">
    <location>
        <position position="55"/>
    </location>
    <ligand>
        <name>Zn(2+)</name>
        <dbReference type="ChEBI" id="CHEBI:29105"/>
    </ligand>
</feature>
<evidence type="ECO:0000313" key="10">
    <source>
        <dbReference type="Proteomes" id="UP000008363"/>
    </source>
</evidence>
<dbReference type="Gene3D" id="3.40.1050.10">
    <property type="entry name" value="Carbonic anhydrase"/>
    <property type="match status" value="1"/>
</dbReference>
<evidence type="ECO:0000256" key="6">
    <source>
        <dbReference type="ARBA" id="ARBA00024993"/>
    </source>
</evidence>
<evidence type="ECO:0000313" key="9">
    <source>
        <dbReference type="EMBL" id="GAB93290.1"/>
    </source>
</evidence>
<evidence type="ECO:0000256" key="5">
    <source>
        <dbReference type="ARBA" id="ARBA00023239"/>
    </source>
</evidence>
<evidence type="ECO:0000256" key="8">
    <source>
        <dbReference type="PIRSR" id="PIRSR601765-1"/>
    </source>
</evidence>
<keyword evidence="5" id="KW-0456">Lyase</keyword>
<dbReference type="CDD" id="cd03378">
    <property type="entry name" value="beta_CA_cladeC"/>
    <property type="match status" value="1"/>
</dbReference>
<keyword evidence="3 8" id="KW-0479">Metal-binding</keyword>
<dbReference type="InterPro" id="IPR015892">
    <property type="entry name" value="Carbonic_anhydrase_CS"/>
</dbReference>
<dbReference type="Pfam" id="PF00484">
    <property type="entry name" value="Pro_CA"/>
    <property type="match status" value="1"/>
</dbReference>
<dbReference type="Proteomes" id="UP000008363">
    <property type="component" value="Unassembled WGS sequence"/>
</dbReference>
<evidence type="ECO:0000256" key="2">
    <source>
        <dbReference type="ARBA" id="ARBA00012925"/>
    </source>
</evidence>
<feature type="binding site" evidence="8">
    <location>
        <position position="106"/>
    </location>
    <ligand>
        <name>Zn(2+)</name>
        <dbReference type="ChEBI" id="CHEBI:29105"/>
    </ligand>
</feature>
<dbReference type="FunFam" id="3.40.1050.10:FF:000006">
    <property type="entry name" value="Carbonic anhydrase"/>
    <property type="match status" value="1"/>
</dbReference>
<feature type="binding site" evidence="8">
    <location>
        <position position="109"/>
    </location>
    <ligand>
        <name>Zn(2+)</name>
        <dbReference type="ChEBI" id="CHEBI:29105"/>
    </ligand>
</feature>
<reference evidence="9 10" key="1">
    <citation type="submission" date="2012-08" db="EMBL/GenBank/DDBJ databases">
        <title>Whole genome shotgun sequence of Gordonia rhizosphera NBRC 16068.</title>
        <authorList>
            <person name="Takarada H."/>
            <person name="Isaki S."/>
            <person name="Hosoyama A."/>
            <person name="Tsuchikane K."/>
            <person name="Katsumata H."/>
            <person name="Baba S."/>
            <person name="Ohji S."/>
            <person name="Yamazaki S."/>
            <person name="Fujita N."/>
        </authorList>
    </citation>
    <scope>NUCLEOTIDE SEQUENCE [LARGE SCALE GENOMIC DNA]</scope>
    <source>
        <strain evidence="9 10">NBRC 16068</strain>
    </source>
</reference>
<accession>K6W2C9</accession>
<name>K6W2C9_9ACTN</name>
<dbReference type="InterPro" id="IPR036874">
    <property type="entry name" value="Carbonic_anhydrase_sf"/>
</dbReference>
<dbReference type="SUPFAM" id="SSF53056">
    <property type="entry name" value="beta-carbonic anhydrase, cab"/>
    <property type="match status" value="1"/>
</dbReference>
<dbReference type="GO" id="GO:0008270">
    <property type="term" value="F:zinc ion binding"/>
    <property type="evidence" value="ECO:0007669"/>
    <property type="project" value="InterPro"/>
</dbReference>
<comment type="function">
    <text evidence="6">Catalyzes the reversible hydration of carbon dioxide to form bicarbonate.</text>
</comment>
<dbReference type="eggNOG" id="COG0288">
    <property type="taxonomic scope" value="Bacteria"/>
</dbReference>
<dbReference type="SMART" id="SM00947">
    <property type="entry name" value="Pro_CA"/>
    <property type="match status" value="1"/>
</dbReference>
<evidence type="ECO:0000256" key="1">
    <source>
        <dbReference type="ARBA" id="ARBA00006217"/>
    </source>
</evidence>
<evidence type="ECO:0000256" key="7">
    <source>
        <dbReference type="ARBA" id="ARBA00048348"/>
    </source>
</evidence>
<protein>
    <recommendedName>
        <fullName evidence="2">carbonic anhydrase</fullName>
        <ecNumber evidence="2">4.2.1.1</ecNumber>
    </recommendedName>
</protein>
<dbReference type="InterPro" id="IPR001765">
    <property type="entry name" value="Carbonic_anhydrase"/>
</dbReference>
<dbReference type="PROSITE" id="PS00704">
    <property type="entry name" value="PROK_CO2_ANHYDRASE_1"/>
    <property type="match status" value="1"/>
</dbReference>
<gene>
    <name evidence="9" type="ORF">GORHZ_213_00660</name>
</gene>
<evidence type="ECO:0000256" key="3">
    <source>
        <dbReference type="ARBA" id="ARBA00022723"/>
    </source>
</evidence>
<dbReference type="PANTHER" id="PTHR11002">
    <property type="entry name" value="CARBONIC ANHYDRASE"/>
    <property type="match status" value="1"/>
</dbReference>
<organism evidence="9 10">
    <name type="scientific">Gordonia rhizosphera NBRC 16068</name>
    <dbReference type="NCBI Taxonomy" id="1108045"/>
    <lineage>
        <taxon>Bacteria</taxon>
        <taxon>Bacillati</taxon>
        <taxon>Actinomycetota</taxon>
        <taxon>Actinomycetes</taxon>
        <taxon>Mycobacteriales</taxon>
        <taxon>Gordoniaceae</taxon>
        <taxon>Gordonia</taxon>
    </lineage>
</organism>
<dbReference type="EC" id="4.2.1.1" evidence="2"/>
<sequence>MVMNKVTPAAAWKILREGNDRFVAGESQHPSQGIEDRARLAAGQSPKSVLFGCADSRLAAEIIFDQGLGDMFVIRTAGHVLDSAVLGSLEYAAEVLEVPLIVILGHDSCGAVKATLDALDDLRIPGGYIRDLVERVTPSILAGRSEGLTRVDEFEARHVVETGRLIMQRSRIIADRVATGKLAIAGLTYKLSDGRVHLRGSYGELGDAVSVVPDVTAEAV</sequence>
<evidence type="ECO:0000256" key="4">
    <source>
        <dbReference type="ARBA" id="ARBA00022833"/>
    </source>
</evidence>